<dbReference type="GO" id="GO:0009307">
    <property type="term" value="P:DNA restriction-modification system"/>
    <property type="evidence" value="ECO:0007669"/>
    <property type="project" value="UniProtKB-KW"/>
</dbReference>
<accession>A0A6G0GUS2</accession>
<evidence type="ECO:0000256" key="1">
    <source>
        <dbReference type="ARBA" id="ARBA00010923"/>
    </source>
</evidence>
<evidence type="ECO:0000256" key="2">
    <source>
        <dbReference type="ARBA" id="ARBA00022747"/>
    </source>
</evidence>
<dbReference type="EMBL" id="WDWL01000015">
    <property type="protein sequence ID" value="KAB7070963.1"/>
    <property type="molecule type" value="Genomic_DNA"/>
</dbReference>
<sequence>MKIDTGGWKEFNLTDIFCMNNTKSIVQKDVVPDSGATPYVTAQAGNNGVMTYIDCPPEWLDEGNCIMIGGKTLTFSYQAKDFCSNDSHNIALHLKDADKVSEIRYLFLIAALRGALYQKYSWGDSISMKSIIEDTFWLPVDVSGEPDWAYMDEYMSAVLSKAKESLAHLRQADGDKHALNMDGWQRFHLYDESLFDIDMGTKLDRVKMTQASPDVNFVGRANTNNGITAQVDSIAGIVPYEAGNMTLSLGGEYLGSCFIQPERFYTSQNVVVLIPQWDMPFGVKQFIATMIFRESRLCYKAFIDELNRHIKTDFSFYLPVEASGKPNWAYMEKYVQTIMDNTESDLSAMRSIG</sequence>
<evidence type="ECO:0000313" key="6">
    <source>
        <dbReference type="EMBL" id="KAB7070963.1"/>
    </source>
</evidence>
<dbReference type="Proteomes" id="UP000467387">
    <property type="component" value="Unassembled WGS sequence"/>
</dbReference>
<dbReference type="Gene3D" id="3.90.220.20">
    <property type="entry name" value="DNA methylase specificity domains"/>
    <property type="match status" value="2"/>
</dbReference>
<evidence type="ECO:0000256" key="3">
    <source>
        <dbReference type="ARBA" id="ARBA00023125"/>
    </source>
</evidence>
<organism evidence="6 7">
    <name type="scientific">Bifidobacterium longum</name>
    <dbReference type="NCBI Taxonomy" id="216816"/>
    <lineage>
        <taxon>Bacteria</taxon>
        <taxon>Bacillati</taxon>
        <taxon>Actinomycetota</taxon>
        <taxon>Actinomycetes</taxon>
        <taxon>Bifidobacteriales</taxon>
        <taxon>Bifidobacteriaceae</taxon>
        <taxon>Bifidobacterium</taxon>
    </lineage>
</organism>
<evidence type="ECO:0000313" key="8">
    <source>
        <dbReference type="Proteomes" id="UP000467387"/>
    </source>
</evidence>
<feature type="domain" description="Type I restriction modification DNA specificity" evidence="4">
    <location>
        <begin position="7"/>
        <end position="156"/>
    </location>
</feature>
<keyword evidence="2" id="KW-0680">Restriction system</keyword>
<dbReference type="Pfam" id="PF01420">
    <property type="entry name" value="Methylase_S"/>
    <property type="match status" value="1"/>
</dbReference>
<comment type="similarity">
    <text evidence="1">Belongs to the type-I restriction system S methylase family.</text>
</comment>
<dbReference type="GO" id="GO:0003677">
    <property type="term" value="F:DNA binding"/>
    <property type="evidence" value="ECO:0007669"/>
    <property type="project" value="UniProtKB-KW"/>
</dbReference>
<dbReference type="SUPFAM" id="SSF116734">
    <property type="entry name" value="DNA methylase specificity domain"/>
    <property type="match status" value="2"/>
</dbReference>
<keyword evidence="3" id="KW-0238">DNA-binding</keyword>
<dbReference type="AlphaFoldDB" id="A0A6G0GUS2"/>
<dbReference type="EMBL" id="WDWU01000024">
    <property type="protein sequence ID" value="KAB7056024.1"/>
    <property type="molecule type" value="Genomic_DNA"/>
</dbReference>
<protein>
    <recommendedName>
        <fullName evidence="4">Type I restriction modification DNA specificity domain-containing protein</fullName>
    </recommendedName>
</protein>
<dbReference type="InterPro" id="IPR044946">
    <property type="entry name" value="Restrct_endonuc_typeI_TRD_sf"/>
</dbReference>
<comment type="caution">
    <text evidence="6">The sequence shown here is derived from an EMBL/GenBank/DDBJ whole genome shotgun (WGS) entry which is preliminary data.</text>
</comment>
<proteinExistence type="inferred from homology"/>
<evidence type="ECO:0000313" key="5">
    <source>
        <dbReference type="EMBL" id="KAB7056024.1"/>
    </source>
</evidence>
<name>A0A6G0GUS2_BIFLN</name>
<reference evidence="7 8" key="1">
    <citation type="journal article" date="2019" name="Nat. Med.">
        <title>A library of human gut bacterial isolates paired with longitudinal multiomics data enables mechanistic microbiome research.</title>
        <authorList>
            <person name="Poyet M."/>
            <person name="Groussin M."/>
            <person name="Gibbons S.M."/>
            <person name="Avila-Pacheco J."/>
            <person name="Jiang X."/>
            <person name="Kearney S.M."/>
            <person name="Perrotta A.R."/>
            <person name="Berdy B."/>
            <person name="Zhao S."/>
            <person name="Lieberman T.D."/>
            <person name="Swanson P.K."/>
            <person name="Smith M."/>
            <person name="Roesemann S."/>
            <person name="Alexander J.E."/>
            <person name="Rich S.A."/>
            <person name="Livny J."/>
            <person name="Vlamakis H."/>
            <person name="Clish C."/>
            <person name="Bullock K."/>
            <person name="Deik A."/>
            <person name="Scott J."/>
            <person name="Pierce K.A."/>
            <person name="Xavier R.J."/>
            <person name="Alm E.J."/>
        </authorList>
    </citation>
    <scope>NUCLEOTIDE SEQUENCE [LARGE SCALE GENOMIC DNA]</scope>
    <source>
        <strain evidence="6 7">BIOML-A201</strain>
        <strain evidence="5 8">BIOML-A210</strain>
    </source>
</reference>
<gene>
    <name evidence="6" type="ORF">GBI83_09760</name>
    <name evidence="5" type="ORF">GBI87_11465</name>
</gene>
<evidence type="ECO:0000313" key="7">
    <source>
        <dbReference type="Proteomes" id="UP000432196"/>
    </source>
</evidence>
<evidence type="ECO:0000259" key="4">
    <source>
        <dbReference type="Pfam" id="PF01420"/>
    </source>
</evidence>
<dbReference type="Proteomes" id="UP000432196">
    <property type="component" value="Unassembled WGS sequence"/>
</dbReference>
<dbReference type="InterPro" id="IPR000055">
    <property type="entry name" value="Restrct_endonuc_typeI_TRD"/>
</dbReference>